<reference evidence="2" key="1">
    <citation type="submission" date="2019-03" db="EMBL/GenBank/DDBJ databases">
        <title>WGS assembly of Setaria viridis.</title>
        <authorList>
            <person name="Huang P."/>
            <person name="Jenkins J."/>
            <person name="Grimwood J."/>
            <person name="Barry K."/>
            <person name="Healey A."/>
            <person name="Mamidi S."/>
            <person name="Sreedasyam A."/>
            <person name="Shu S."/>
            <person name="Feldman M."/>
            <person name="Wu J."/>
            <person name="Yu Y."/>
            <person name="Chen C."/>
            <person name="Johnson J."/>
            <person name="Rokhsar D."/>
            <person name="Baxter I."/>
            <person name="Schmutz J."/>
            <person name="Brutnell T."/>
            <person name="Kellogg E."/>
        </authorList>
    </citation>
    <scope>NUCLEOTIDE SEQUENCE [LARGE SCALE GENOMIC DNA]</scope>
</reference>
<evidence type="ECO:0000313" key="3">
    <source>
        <dbReference type="Proteomes" id="UP000298652"/>
    </source>
</evidence>
<dbReference type="AlphaFoldDB" id="A0A4V6D0D9"/>
<feature type="region of interest" description="Disordered" evidence="1">
    <location>
        <begin position="1"/>
        <end position="41"/>
    </location>
</feature>
<feature type="compositionally biased region" description="Gly residues" evidence="1">
    <location>
        <begin position="7"/>
        <end position="19"/>
    </location>
</feature>
<organism evidence="2 3">
    <name type="scientific">Setaria viridis</name>
    <name type="common">Green bristlegrass</name>
    <name type="synonym">Setaria italica subsp. viridis</name>
    <dbReference type="NCBI Taxonomy" id="4556"/>
    <lineage>
        <taxon>Eukaryota</taxon>
        <taxon>Viridiplantae</taxon>
        <taxon>Streptophyta</taxon>
        <taxon>Embryophyta</taxon>
        <taxon>Tracheophyta</taxon>
        <taxon>Spermatophyta</taxon>
        <taxon>Magnoliopsida</taxon>
        <taxon>Liliopsida</taxon>
        <taxon>Poales</taxon>
        <taxon>Poaceae</taxon>
        <taxon>PACMAD clade</taxon>
        <taxon>Panicoideae</taxon>
        <taxon>Panicodae</taxon>
        <taxon>Paniceae</taxon>
        <taxon>Cenchrinae</taxon>
        <taxon>Setaria</taxon>
    </lineage>
</organism>
<evidence type="ECO:0000313" key="2">
    <source>
        <dbReference type="EMBL" id="TKV90615.1"/>
    </source>
</evidence>
<evidence type="ECO:0000256" key="1">
    <source>
        <dbReference type="SAM" id="MobiDB-lite"/>
    </source>
</evidence>
<keyword evidence="3" id="KW-1185">Reference proteome</keyword>
<gene>
    <name evidence="2" type="ORF">SEVIR_9G041350v2</name>
</gene>
<accession>A0A4V6D0D9</accession>
<dbReference type="Proteomes" id="UP000298652">
    <property type="component" value="Chromosome 9"/>
</dbReference>
<dbReference type="EMBL" id="CM016560">
    <property type="protein sequence ID" value="TKV90615.1"/>
    <property type="molecule type" value="Genomic_DNA"/>
</dbReference>
<protein>
    <submittedName>
        <fullName evidence="2">Uncharacterized protein</fullName>
    </submittedName>
</protein>
<dbReference type="Gramene" id="TKV90615">
    <property type="protein sequence ID" value="TKV90615"/>
    <property type="gene ID" value="SEVIR_9G041350v2"/>
</dbReference>
<feature type="compositionally biased region" description="Basic residues" evidence="1">
    <location>
        <begin position="25"/>
        <end position="34"/>
    </location>
</feature>
<sequence length="55" mass="5975">MGDGRVRGGHGVGAAGGVGVDVPVRRHRRRPRRPDRRDRPLAYRLTGMLLSASPC</sequence>
<proteinExistence type="predicted"/>
<name>A0A4V6D0D9_SETVI</name>